<evidence type="ECO:0008006" key="4">
    <source>
        <dbReference type="Google" id="ProtNLM"/>
    </source>
</evidence>
<protein>
    <recommendedName>
        <fullName evidence="4">Sporulation protein</fullName>
    </recommendedName>
</protein>
<dbReference type="Proteomes" id="UP000076623">
    <property type="component" value="Chromosome"/>
</dbReference>
<dbReference type="EMBL" id="CP015378">
    <property type="protein sequence ID" value="ANC78013.1"/>
    <property type="molecule type" value="Genomic_DNA"/>
</dbReference>
<feature type="region of interest" description="Disordered" evidence="1">
    <location>
        <begin position="24"/>
        <end position="46"/>
    </location>
</feature>
<name>A0A160INQ6_9BACL</name>
<evidence type="ECO:0000313" key="3">
    <source>
        <dbReference type="Proteomes" id="UP000076623"/>
    </source>
</evidence>
<proteinExistence type="predicted"/>
<reference evidence="2 3" key="1">
    <citation type="submission" date="2016-04" db="EMBL/GenBank/DDBJ databases">
        <title>Complete genome sequence of Fictibacillus phosphorivorans G25-29, a strain toxic to nematodes.</title>
        <authorList>
            <person name="Zheng Z."/>
        </authorList>
    </citation>
    <scope>NUCLEOTIDE SEQUENCE [LARGE SCALE GENOMIC DNA]</scope>
    <source>
        <strain evidence="2 3">G25-29</strain>
    </source>
</reference>
<gene>
    <name evidence="2" type="ORF">ABE65_014900</name>
</gene>
<organism evidence="2 3">
    <name type="scientific">Fictibacillus phosphorivorans</name>
    <dbReference type="NCBI Taxonomy" id="1221500"/>
    <lineage>
        <taxon>Bacteria</taxon>
        <taxon>Bacillati</taxon>
        <taxon>Bacillota</taxon>
        <taxon>Bacilli</taxon>
        <taxon>Bacillales</taxon>
        <taxon>Fictibacillaceae</taxon>
        <taxon>Fictibacillus</taxon>
    </lineage>
</organism>
<dbReference type="KEGG" id="fpn:ABE65_014900"/>
<dbReference type="Pfam" id="PF09580">
    <property type="entry name" value="Spore_YhcN_YlaJ"/>
    <property type="match status" value="1"/>
</dbReference>
<dbReference type="AlphaFoldDB" id="A0A160INQ6"/>
<evidence type="ECO:0000313" key="2">
    <source>
        <dbReference type="EMBL" id="ANC78013.1"/>
    </source>
</evidence>
<dbReference type="InterPro" id="IPR019076">
    <property type="entry name" value="Spore_lipoprot_YhcN/YlaJ-like"/>
</dbReference>
<accession>A0A160INQ6</accession>
<sequence>MNFLGKSLTVTILAVGLVGCNGVNESQDKNDNDVRPIGYYSNEGDNRGDLDRGNGFITDMTDRDVNDHTATYHEDYDGKLAERIAKNVNDIRGVDDAHVILEDNNVIVGIDTDKKKKTELTNKVREITSKLAPNRDVKIVADRNMVNRIENVDNNLRDGRAYTEVESDVRGISNDIVNAGSDLGNAIKRPFENNR</sequence>
<dbReference type="STRING" id="1221500.ABE65_014900"/>
<evidence type="ECO:0000256" key="1">
    <source>
        <dbReference type="SAM" id="MobiDB-lite"/>
    </source>
</evidence>
<keyword evidence="3" id="KW-1185">Reference proteome</keyword>
<dbReference type="PROSITE" id="PS51257">
    <property type="entry name" value="PROKAR_LIPOPROTEIN"/>
    <property type="match status" value="1"/>
</dbReference>
<dbReference type="RefSeq" id="WP_066396507.1">
    <property type="nucleotide sequence ID" value="NZ_CP015378.1"/>
</dbReference>